<feature type="domain" description="N-acetyltransferase" evidence="1">
    <location>
        <begin position="12"/>
        <end position="172"/>
    </location>
</feature>
<sequence length="172" mass="19872">MKLDSKLIADRIVIRNYEIDDKEFCTGMWFDKENGKYLSDPTEEYVDEVFQNAVDTMQDSKYGYYLVIEKIADGERIGSCCAFPNDDGSIIDVGYCINKKFWRNGYASEVVDKLIKWASDQTFKAITAEVAKENVASCGLMKKLGFNVKEETSFKKYNMDITYDSYVFEYII</sequence>
<reference evidence="3" key="1">
    <citation type="submission" date="2016-10" db="EMBL/GenBank/DDBJ databases">
        <authorList>
            <person name="Varghese N."/>
            <person name="Submissions S."/>
        </authorList>
    </citation>
    <scope>NUCLEOTIDE SEQUENCE [LARGE SCALE GENOMIC DNA]</scope>
    <source>
        <strain evidence="3">P18</strain>
    </source>
</reference>
<keyword evidence="3" id="KW-1185">Reference proteome</keyword>
<dbReference type="RefSeq" id="WP_074890556.1">
    <property type="nucleotide sequence ID" value="NZ_FOXO01000027.1"/>
</dbReference>
<dbReference type="InterPro" id="IPR016181">
    <property type="entry name" value="Acyl_CoA_acyltransferase"/>
</dbReference>
<name>A0A1I5X019_9FIRM</name>
<dbReference type="SUPFAM" id="SSF55729">
    <property type="entry name" value="Acyl-CoA N-acyltransferases (Nat)"/>
    <property type="match status" value="1"/>
</dbReference>
<dbReference type="PANTHER" id="PTHR43792:SF1">
    <property type="entry name" value="N-ACETYLTRANSFERASE DOMAIN-CONTAINING PROTEIN"/>
    <property type="match status" value="1"/>
</dbReference>
<dbReference type="EMBL" id="FOXO01000027">
    <property type="protein sequence ID" value="SFQ25278.1"/>
    <property type="molecule type" value="Genomic_DNA"/>
</dbReference>
<dbReference type="PROSITE" id="PS51186">
    <property type="entry name" value="GNAT"/>
    <property type="match status" value="1"/>
</dbReference>
<evidence type="ECO:0000259" key="1">
    <source>
        <dbReference type="PROSITE" id="PS51186"/>
    </source>
</evidence>
<dbReference type="OrthoDB" id="164654at2"/>
<organism evidence="2 3">
    <name type="scientific">Butyrivibrio proteoclasticus</name>
    <dbReference type="NCBI Taxonomy" id="43305"/>
    <lineage>
        <taxon>Bacteria</taxon>
        <taxon>Bacillati</taxon>
        <taxon>Bacillota</taxon>
        <taxon>Clostridia</taxon>
        <taxon>Lachnospirales</taxon>
        <taxon>Lachnospiraceae</taxon>
        <taxon>Butyrivibrio</taxon>
    </lineage>
</organism>
<evidence type="ECO:0000313" key="2">
    <source>
        <dbReference type="EMBL" id="SFQ25278.1"/>
    </source>
</evidence>
<dbReference type="GO" id="GO:0016747">
    <property type="term" value="F:acyltransferase activity, transferring groups other than amino-acyl groups"/>
    <property type="evidence" value="ECO:0007669"/>
    <property type="project" value="InterPro"/>
</dbReference>
<dbReference type="Pfam" id="PF13302">
    <property type="entry name" value="Acetyltransf_3"/>
    <property type="match status" value="1"/>
</dbReference>
<dbReference type="Proteomes" id="UP000182624">
    <property type="component" value="Unassembled WGS sequence"/>
</dbReference>
<evidence type="ECO:0000313" key="3">
    <source>
        <dbReference type="Proteomes" id="UP000182624"/>
    </source>
</evidence>
<dbReference type="InterPro" id="IPR000182">
    <property type="entry name" value="GNAT_dom"/>
</dbReference>
<accession>A0A1I5X019</accession>
<gene>
    <name evidence="2" type="ORF">SAMN04487928_1274</name>
</gene>
<dbReference type="PANTHER" id="PTHR43792">
    <property type="entry name" value="GNAT FAMILY, PUTATIVE (AFU_ORTHOLOGUE AFUA_3G00765)-RELATED-RELATED"/>
    <property type="match status" value="1"/>
</dbReference>
<proteinExistence type="predicted"/>
<dbReference type="Gene3D" id="3.40.630.30">
    <property type="match status" value="1"/>
</dbReference>
<dbReference type="AlphaFoldDB" id="A0A1I5X019"/>
<dbReference type="CDD" id="cd04301">
    <property type="entry name" value="NAT_SF"/>
    <property type="match status" value="1"/>
</dbReference>
<keyword evidence="2" id="KW-0808">Transferase</keyword>
<dbReference type="InterPro" id="IPR051531">
    <property type="entry name" value="N-acetyltransferase"/>
</dbReference>
<protein>
    <submittedName>
        <fullName evidence="2">Protein N-acetyltransferase, RimJ/RimL family</fullName>
    </submittedName>
</protein>